<dbReference type="PROSITE" id="PS50048">
    <property type="entry name" value="ZN2_CY6_FUNGAL_2"/>
    <property type="match status" value="1"/>
</dbReference>
<evidence type="ECO:0000256" key="6">
    <source>
        <dbReference type="ARBA" id="ARBA00023163"/>
    </source>
</evidence>
<dbReference type="InterPro" id="IPR007219">
    <property type="entry name" value="XnlR_reg_dom"/>
</dbReference>
<sequence>MQKSHRRSTKVCTRCRQRKTKCDFKFPECTSCKLAGAPCLGFDPATRKPVPRSLVKSLEALVAELEAQVLASRAGHQQYPSLMASKIAQATISFGTPITGSYPLSKISPNLFMRPSCPPLAISANARGPDPELGSDQRTETHESPANREGTIHPANPYTSNLINLKNIPNWALDRMLRNYANTHLPQYPCIPEALLENIVERAKDEAGQATGSPLTHGTSSLSETLDAFESFVLSIVLAISALTMTSKDEQQARSASESFYKSALKHLQAIGECRQIQALQISLLLSHYSSMCPERLDNWTCIANAVRIVLGLGLHREFSEEIDAGQARLRSELFWVTYGMERSLCTNLRLPLSFPEEIITTKLRAPSSDEASAYFKVDDMIKKSSANHLYRYRALETEVHRVLYLQEDIPALNGTTIGDWMLDISSRLETWYANAQTYTQYNMLEFKHVQFNHLKARIHRPTPRLRTRLPEDWGIVLESCERLIEDYVSQERRGRLFYPWHGVHILFETAMIALHASWSSREYQPFRDQAEHMVQTLLPQCLQVLSNIGQRWGEATRCADKLRPLVQKVSSAFTWANQLSVHEAALIEDEIEGLIFSDKNLSWNAVTLENSGLGVEDGALLIDNMLVDDLNALQWAPDWDLVFSEIL</sequence>
<evidence type="ECO:0000313" key="10">
    <source>
        <dbReference type="EMBL" id="KAK1849530.1"/>
    </source>
</evidence>
<evidence type="ECO:0000256" key="4">
    <source>
        <dbReference type="ARBA" id="ARBA00023015"/>
    </source>
</evidence>
<keyword evidence="11" id="KW-1185">Reference proteome</keyword>
<comment type="caution">
    <text evidence="10">The sequence shown here is derived from an EMBL/GenBank/DDBJ whole genome shotgun (WGS) entry which is preliminary data.</text>
</comment>
<dbReference type="GO" id="GO:0043565">
    <property type="term" value="F:sequence-specific DNA binding"/>
    <property type="evidence" value="ECO:0007669"/>
    <property type="project" value="TreeGrafter"/>
</dbReference>
<dbReference type="GO" id="GO:0006351">
    <property type="term" value="P:DNA-templated transcription"/>
    <property type="evidence" value="ECO:0007669"/>
    <property type="project" value="InterPro"/>
</dbReference>
<dbReference type="AlphaFoldDB" id="A0AAD9ALH0"/>
<dbReference type="SMART" id="SM00066">
    <property type="entry name" value="GAL4"/>
    <property type="match status" value="1"/>
</dbReference>
<organism evidence="10 11">
    <name type="scientific">Colletotrichum chrysophilum</name>
    <dbReference type="NCBI Taxonomy" id="1836956"/>
    <lineage>
        <taxon>Eukaryota</taxon>
        <taxon>Fungi</taxon>
        <taxon>Dikarya</taxon>
        <taxon>Ascomycota</taxon>
        <taxon>Pezizomycotina</taxon>
        <taxon>Sordariomycetes</taxon>
        <taxon>Hypocreomycetidae</taxon>
        <taxon>Glomerellales</taxon>
        <taxon>Glomerellaceae</taxon>
        <taxon>Colletotrichum</taxon>
        <taxon>Colletotrichum gloeosporioides species complex</taxon>
    </lineage>
</organism>
<evidence type="ECO:0000313" key="11">
    <source>
        <dbReference type="Proteomes" id="UP001243330"/>
    </source>
</evidence>
<dbReference type="CDD" id="cd00067">
    <property type="entry name" value="GAL4"/>
    <property type="match status" value="1"/>
</dbReference>
<dbReference type="Pfam" id="PF04082">
    <property type="entry name" value="Fungal_trans"/>
    <property type="match status" value="1"/>
</dbReference>
<keyword evidence="5" id="KW-0238">DNA-binding</keyword>
<dbReference type="PROSITE" id="PS00463">
    <property type="entry name" value="ZN2_CY6_FUNGAL_1"/>
    <property type="match status" value="1"/>
</dbReference>
<comment type="subcellular location">
    <subcellularLocation>
        <location evidence="1">Nucleus</location>
    </subcellularLocation>
</comment>
<evidence type="ECO:0000256" key="1">
    <source>
        <dbReference type="ARBA" id="ARBA00004123"/>
    </source>
</evidence>
<dbReference type="InterPro" id="IPR001138">
    <property type="entry name" value="Zn2Cys6_DnaBD"/>
</dbReference>
<gene>
    <name evidence="10" type="ORF">CCHR01_07818</name>
</gene>
<evidence type="ECO:0000259" key="9">
    <source>
        <dbReference type="PROSITE" id="PS50048"/>
    </source>
</evidence>
<dbReference type="PANTHER" id="PTHR47782:SF1">
    <property type="entry name" value="PYRIMIDINE PATHWAY REGULATORY PROTEIN 1"/>
    <property type="match status" value="1"/>
</dbReference>
<dbReference type="GO" id="GO:0045944">
    <property type="term" value="P:positive regulation of transcription by RNA polymerase II"/>
    <property type="evidence" value="ECO:0007669"/>
    <property type="project" value="TreeGrafter"/>
</dbReference>
<reference evidence="10" key="1">
    <citation type="submission" date="2023-01" db="EMBL/GenBank/DDBJ databases">
        <title>Colletotrichum chrysophilum M932 genome sequence.</title>
        <authorList>
            <person name="Baroncelli R."/>
        </authorList>
    </citation>
    <scope>NUCLEOTIDE SEQUENCE</scope>
    <source>
        <strain evidence="10">M932</strain>
    </source>
</reference>
<name>A0AAD9ALH0_9PEZI</name>
<keyword evidence="2" id="KW-0479">Metal-binding</keyword>
<keyword evidence="4" id="KW-0805">Transcription regulation</keyword>
<dbReference type="Pfam" id="PF00172">
    <property type="entry name" value="Zn_clus"/>
    <property type="match status" value="1"/>
</dbReference>
<feature type="domain" description="Zn(2)-C6 fungal-type" evidence="9">
    <location>
        <begin position="11"/>
        <end position="39"/>
    </location>
</feature>
<dbReference type="GO" id="GO:0000981">
    <property type="term" value="F:DNA-binding transcription factor activity, RNA polymerase II-specific"/>
    <property type="evidence" value="ECO:0007669"/>
    <property type="project" value="InterPro"/>
</dbReference>
<dbReference type="Gene3D" id="4.10.240.10">
    <property type="entry name" value="Zn(2)-C6 fungal-type DNA-binding domain"/>
    <property type="match status" value="1"/>
</dbReference>
<evidence type="ECO:0000256" key="2">
    <source>
        <dbReference type="ARBA" id="ARBA00022723"/>
    </source>
</evidence>
<dbReference type="InterPro" id="IPR036864">
    <property type="entry name" value="Zn2-C6_fun-type_DNA-bd_sf"/>
</dbReference>
<dbReference type="PANTHER" id="PTHR47782">
    <property type="entry name" value="ZN(II)2CYS6 TRANSCRIPTION FACTOR (EUROFUNG)-RELATED"/>
    <property type="match status" value="1"/>
</dbReference>
<protein>
    <submittedName>
        <fullName evidence="10">Zinc finger transcription factor</fullName>
    </submittedName>
</protein>
<feature type="region of interest" description="Disordered" evidence="8">
    <location>
        <begin position="123"/>
        <end position="155"/>
    </location>
</feature>
<dbReference type="SMART" id="SM00906">
    <property type="entry name" value="Fungal_trans"/>
    <property type="match status" value="1"/>
</dbReference>
<keyword evidence="6" id="KW-0804">Transcription</keyword>
<dbReference type="EMBL" id="JAQOWY010000141">
    <property type="protein sequence ID" value="KAK1849530.1"/>
    <property type="molecule type" value="Genomic_DNA"/>
</dbReference>
<evidence type="ECO:0000256" key="7">
    <source>
        <dbReference type="ARBA" id="ARBA00023242"/>
    </source>
</evidence>
<dbReference type="SUPFAM" id="SSF57701">
    <property type="entry name" value="Zn2/Cys6 DNA-binding domain"/>
    <property type="match status" value="1"/>
</dbReference>
<dbReference type="GO" id="GO:0008270">
    <property type="term" value="F:zinc ion binding"/>
    <property type="evidence" value="ECO:0007669"/>
    <property type="project" value="InterPro"/>
</dbReference>
<dbReference type="InterPro" id="IPR052202">
    <property type="entry name" value="Yeast_MetPath_Reg"/>
</dbReference>
<accession>A0AAD9ALH0</accession>
<dbReference type="CDD" id="cd12148">
    <property type="entry name" value="fungal_TF_MHR"/>
    <property type="match status" value="1"/>
</dbReference>
<feature type="compositionally biased region" description="Basic and acidic residues" evidence="8">
    <location>
        <begin position="135"/>
        <end position="146"/>
    </location>
</feature>
<dbReference type="GO" id="GO:0005634">
    <property type="term" value="C:nucleus"/>
    <property type="evidence" value="ECO:0007669"/>
    <property type="project" value="UniProtKB-SubCell"/>
</dbReference>
<keyword evidence="7" id="KW-0539">Nucleus</keyword>
<evidence type="ECO:0000256" key="5">
    <source>
        <dbReference type="ARBA" id="ARBA00023125"/>
    </source>
</evidence>
<evidence type="ECO:0000256" key="3">
    <source>
        <dbReference type="ARBA" id="ARBA00022833"/>
    </source>
</evidence>
<proteinExistence type="predicted"/>
<evidence type="ECO:0000256" key="8">
    <source>
        <dbReference type="SAM" id="MobiDB-lite"/>
    </source>
</evidence>
<keyword evidence="3" id="KW-0862">Zinc</keyword>
<dbReference type="Proteomes" id="UP001243330">
    <property type="component" value="Unassembled WGS sequence"/>
</dbReference>